<organism evidence="2 3">
    <name type="scientific">Flavobacterium indicum (strain DSM 17447 / CIP 109464 / GPTSA100-9)</name>
    <dbReference type="NCBI Taxonomy" id="1094466"/>
    <lineage>
        <taxon>Bacteria</taxon>
        <taxon>Pseudomonadati</taxon>
        <taxon>Bacteroidota</taxon>
        <taxon>Flavobacteriia</taxon>
        <taxon>Flavobacteriales</taxon>
        <taxon>Flavobacteriaceae</taxon>
        <taxon>Flavobacterium</taxon>
    </lineage>
</organism>
<keyword evidence="1" id="KW-0472">Membrane</keyword>
<dbReference type="RefSeq" id="WP_014388877.1">
    <property type="nucleotide sequence ID" value="NC_017025.1"/>
</dbReference>
<dbReference type="STRING" id="1094466.KQS_09120"/>
<protein>
    <submittedName>
        <fullName evidence="2">Uncharacterized protein</fullName>
    </submittedName>
</protein>
<dbReference type="AlphaFoldDB" id="H8XU28"/>
<keyword evidence="1" id="KW-1133">Transmembrane helix</keyword>
<dbReference type="PATRIC" id="fig|1094466.5.peg.1788"/>
<feature type="transmembrane region" description="Helical" evidence="1">
    <location>
        <begin position="74"/>
        <end position="93"/>
    </location>
</feature>
<gene>
    <name evidence="2" type="ordered locus">KQS_09120</name>
</gene>
<keyword evidence="1" id="KW-0812">Transmembrane</keyword>
<evidence type="ECO:0000313" key="2">
    <source>
        <dbReference type="EMBL" id="CCG53758.1"/>
    </source>
</evidence>
<accession>H8XU28</accession>
<evidence type="ECO:0000313" key="3">
    <source>
        <dbReference type="Proteomes" id="UP000007599"/>
    </source>
</evidence>
<reference evidence="3" key="2">
    <citation type="submission" date="2012-03" db="EMBL/GenBank/DDBJ databases">
        <title>Complete genome sequence of Flavobacterium indicum GPTSA100-9T, isolated from warm spring water.</title>
        <authorList>
            <person name="Barbier P."/>
            <person name="Houel A."/>
            <person name="Loux V."/>
            <person name="Poulain J."/>
            <person name="Bernardet J.-F."/>
            <person name="Touchon M."/>
            <person name="Duchaud E."/>
        </authorList>
    </citation>
    <scope>NUCLEOTIDE SEQUENCE [LARGE SCALE GENOMIC DNA]</scope>
    <source>
        <strain evidence="3">DSM 17447 / CIP 109464 / GPTSA100-9</strain>
    </source>
</reference>
<name>H8XU28_FLAIG</name>
<dbReference type="HOGENOM" id="CLU_1584036_0_0_10"/>
<reference evidence="2 3" key="1">
    <citation type="journal article" date="2012" name="J. Bacteriol.">
        <title>Complete Genome Sequence of Flavobacterium indicum GPSTA100-9T, Isolated from Warm Spring Water.</title>
        <authorList>
            <person name="Barbier P."/>
            <person name="Houel A."/>
            <person name="Loux V."/>
            <person name="Poulain J."/>
            <person name="Bernardet J.F."/>
            <person name="Touchon M."/>
            <person name="Duchaud E."/>
        </authorList>
    </citation>
    <scope>NUCLEOTIDE SEQUENCE [LARGE SCALE GENOMIC DNA]</scope>
    <source>
        <strain evidence="3">DSM 17447 / CIP 109464 / GPTSA100-9</strain>
    </source>
</reference>
<proteinExistence type="predicted"/>
<dbReference type="EMBL" id="HE774682">
    <property type="protein sequence ID" value="CCG53758.1"/>
    <property type="molecule type" value="Genomic_DNA"/>
</dbReference>
<keyword evidence="3" id="KW-1185">Reference proteome</keyword>
<feature type="transmembrane region" description="Helical" evidence="1">
    <location>
        <begin position="105"/>
        <end position="122"/>
    </location>
</feature>
<evidence type="ECO:0000256" key="1">
    <source>
        <dbReference type="SAM" id="Phobius"/>
    </source>
</evidence>
<dbReference type="OrthoDB" id="1376171at2"/>
<dbReference type="KEGG" id="fin:KQS_09120"/>
<dbReference type="eggNOG" id="ENOG5032SQG">
    <property type="taxonomic scope" value="Bacteria"/>
</dbReference>
<dbReference type="Proteomes" id="UP000007599">
    <property type="component" value="Chromosome I"/>
</dbReference>
<sequence length="168" mass="18357">MKKTLVICLFFISLFGFSQKRPAMREIPAGQEIELRGNKYFINGEQYGTFEIKKYLQDSNYQAYSSFKKGKSKGALGGFFLGLGGALIIADVARGISSDVTYPSFFTYSGAAFVAISIPILSGRKAKVENGIKLYNEGLKATGNLDNSRDYSLNIVSNSNGVGLKLTF</sequence>